<dbReference type="Proteomes" id="UP000061569">
    <property type="component" value="Chromosome"/>
</dbReference>
<accession>A0A0S2DNK6</accession>
<dbReference type="PATRIC" id="fig|69.6.peg.4724"/>
<evidence type="ECO:0000313" key="1">
    <source>
        <dbReference type="EMBL" id="ALN60132.1"/>
    </source>
</evidence>
<dbReference type="EMBL" id="CP013140">
    <property type="protein sequence ID" value="ALN60132.1"/>
    <property type="molecule type" value="Genomic_DNA"/>
</dbReference>
<sequence>MGQDAPYGAAPRAFRAIVALDPKKIRPFLWLLSLWLQTKKVTRPLADGSS</sequence>
<protein>
    <submittedName>
        <fullName evidence="1">Uncharacterized protein</fullName>
    </submittedName>
</protein>
<dbReference type="STRING" id="69.GLE_4791"/>
<dbReference type="AlphaFoldDB" id="A0A0S2DNK6"/>
<reference evidence="1 2" key="1">
    <citation type="submission" date="2015-11" db="EMBL/GenBank/DDBJ databases">
        <title>Genome sequences of Lysobacter enzymogenes strain C3 and Lysobacter antibioticus ATCC 29479.</title>
        <authorList>
            <person name="Kobayashi D.Y."/>
        </authorList>
    </citation>
    <scope>NUCLEOTIDE SEQUENCE [LARGE SCALE GENOMIC DNA]</scope>
    <source>
        <strain evidence="1 2">C3</strain>
    </source>
</reference>
<proteinExistence type="predicted"/>
<evidence type="ECO:0000313" key="2">
    <source>
        <dbReference type="Proteomes" id="UP000061569"/>
    </source>
</evidence>
<dbReference type="KEGG" id="lez:GLE_4791"/>
<gene>
    <name evidence="1" type="ORF">GLE_4791</name>
</gene>
<organism evidence="1 2">
    <name type="scientific">Lysobacter enzymogenes</name>
    <dbReference type="NCBI Taxonomy" id="69"/>
    <lineage>
        <taxon>Bacteria</taxon>
        <taxon>Pseudomonadati</taxon>
        <taxon>Pseudomonadota</taxon>
        <taxon>Gammaproteobacteria</taxon>
        <taxon>Lysobacterales</taxon>
        <taxon>Lysobacteraceae</taxon>
        <taxon>Lysobacter</taxon>
    </lineage>
</organism>
<name>A0A0S2DNK6_LYSEN</name>